<evidence type="ECO:0000259" key="2">
    <source>
        <dbReference type="Pfam" id="PF14420"/>
    </source>
</evidence>
<dbReference type="AlphaFoldDB" id="A0A6G1J9J1"/>
<proteinExistence type="predicted"/>
<evidence type="ECO:0000313" key="4">
    <source>
        <dbReference type="Proteomes" id="UP000799291"/>
    </source>
</evidence>
<dbReference type="OrthoDB" id="5986190at2759"/>
<evidence type="ECO:0000313" key="3">
    <source>
        <dbReference type="EMBL" id="KAF2686799.1"/>
    </source>
</evidence>
<name>A0A6G1J9J1_9PLEO</name>
<reference evidence="3" key="1">
    <citation type="journal article" date="2020" name="Stud. Mycol.">
        <title>101 Dothideomycetes genomes: a test case for predicting lifestyles and emergence of pathogens.</title>
        <authorList>
            <person name="Haridas S."/>
            <person name="Albert R."/>
            <person name="Binder M."/>
            <person name="Bloem J."/>
            <person name="Labutti K."/>
            <person name="Salamov A."/>
            <person name="Andreopoulos B."/>
            <person name="Baker S."/>
            <person name="Barry K."/>
            <person name="Bills G."/>
            <person name="Bluhm B."/>
            <person name="Cannon C."/>
            <person name="Castanera R."/>
            <person name="Culley D."/>
            <person name="Daum C."/>
            <person name="Ezra D."/>
            <person name="Gonzalez J."/>
            <person name="Henrissat B."/>
            <person name="Kuo A."/>
            <person name="Liang C."/>
            <person name="Lipzen A."/>
            <person name="Lutzoni F."/>
            <person name="Magnuson J."/>
            <person name="Mondo S."/>
            <person name="Nolan M."/>
            <person name="Ohm R."/>
            <person name="Pangilinan J."/>
            <person name="Park H.-J."/>
            <person name="Ramirez L."/>
            <person name="Alfaro M."/>
            <person name="Sun H."/>
            <person name="Tritt A."/>
            <person name="Yoshinaga Y."/>
            <person name="Zwiers L.-H."/>
            <person name="Turgeon B."/>
            <person name="Goodwin S."/>
            <person name="Spatafora J."/>
            <person name="Crous P."/>
            <person name="Grigoriev I."/>
        </authorList>
    </citation>
    <scope>NUCLEOTIDE SEQUENCE</scope>
    <source>
        <strain evidence="3">CBS 122367</strain>
    </source>
</reference>
<keyword evidence="4" id="KW-1185">Reference proteome</keyword>
<dbReference type="Pfam" id="PF14420">
    <property type="entry name" value="Clr5"/>
    <property type="match status" value="1"/>
</dbReference>
<feature type="domain" description="Clr5" evidence="2">
    <location>
        <begin position="56"/>
        <end position="101"/>
    </location>
</feature>
<gene>
    <name evidence="3" type="ORF">K458DRAFT_297931</name>
</gene>
<feature type="region of interest" description="Disordered" evidence="1">
    <location>
        <begin position="24"/>
        <end position="54"/>
    </location>
</feature>
<dbReference type="Proteomes" id="UP000799291">
    <property type="component" value="Unassembled WGS sequence"/>
</dbReference>
<sequence length="103" mass="11846">MAGQSYLPDSFDLSPAINVHPRYNAGHFDNGPQTIPAIPMGPPTRPRKRKAPTLRADAWEPFKARIIELHITQNLPLRKVKEIIKEEFSFTAELRQYRLRITP</sequence>
<organism evidence="3 4">
    <name type="scientific">Lentithecium fluviatile CBS 122367</name>
    <dbReference type="NCBI Taxonomy" id="1168545"/>
    <lineage>
        <taxon>Eukaryota</taxon>
        <taxon>Fungi</taxon>
        <taxon>Dikarya</taxon>
        <taxon>Ascomycota</taxon>
        <taxon>Pezizomycotina</taxon>
        <taxon>Dothideomycetes</taxon>
        <taxon>Pleosporomycetidae</taxon>
        <taxon>Pleosporales</taxon>
        <taxon>Massarineae</taxon>
        <taxon>Lentitheciaceae</taxon>
        <taxon>Lentithecium</taxon>
    </lineage>
</organism>
<dbReference type="InterPro" id="IPR025676">
    <property type="entry name" value="Clr5_dom"/>
</dbReference>
<evidence type="ECO:0000256" key="1">
    <source>
        <dbReference type="SAM" id="MobiDB-lite"/>
    </source>
</evidence>
<accession>A0A6G1J9J1</accession>
<protein>
    <recommendedName>
        <fullName evidence="2">Clr5 domain-containing protein</fullName>
    </recommendedName>
</protein>
<dbReference type="EMBL" id="MU005576">
    <property type="protein sequence ID" value="KAF2686799.1"/>
    <property type="molecule type" value="Genomic_DNA"/>
</dbReference>